<dbReference type="EMBL" id="DVOL01000086">
    <property type="protein sequence ID" value="HIV11212.1"/>
    <property type="molecule type" value="Genomic_DNA"/>
</dbReference>
<accession>A0A9D1NRL5</accession>
<comment type="caution">
    <text evidence="2">The sequence shown here is derived from an EMBL/GenBank/DDBJ whole genome shotgun (WGS) entry which is preliminary data.</text>
</comment>
<reference evidence="2" key="2">
    <citation type="journal article" date="2021" name="PeerJ">
        <title>Extensive microbial diversity within the chicken gut microbiome revealed by metagenomics and culture.</title>
        <authorList>
            <person name="Gilroy R."/>
            <person name="Ravi A."/>
            <person name="Getino M."/>
            <person name="Pursley I."/>
            <person name="Horton D.L."/>
            <person name="Alikhan N.F."/>
            <person name="Baker D."/>
            <person name="Gharbi K."/>
            <person name="Hall N."/>
            <person name="Watson M."/>
            <person name="Adriaenssens E.M."/>
            <person name="Foster-Nyarko E."/>
            <person name="Jarju S."/>
            <person name="Secka A."/>
            <person name="Antonio M."/>
            <person name="Oren A."/>
            <person name="Chaudhuri R.R."/>
            <person name="La Ragione R."/>
            <person name="Hildebrand F."/>
            <person name="Pallen M.J."/>
        </authorList>
    </citation>
    <scope>NUCLEOTIDE SEQUENCE</scope>
    <source>
        <strain evidence="2">1370</strain>
    </source>
</reference>
<protein>
    <submittedName>
        <fullName evidence="2">Uncharacterized protein</fullName>
    </submittedName>
</protein>
<reference evidence="2" key="1">
    <citation type="submission" date="2020-10" db="EMBL/GenBank/DDBJ databases">
        <authorList>
            <person name="Gilroy R."/>
        </authorList>
    </citation>
    <scope>NUCLEOTIDE SEQUENCE</scope>
    <source>
        <strain evidence="2">1370</strain>
    </source>
</reference>
<proteinExistence type="predicted"/>
<feature type="compositionally biased region" description="Basic and acidic residues" evidence="1">
    <location>
        <begin position="54"/>
        <end position="65"/>
    </location>
</feature>
<evidence type="ECO:0000256" key="1">
    <source>
        <dbReference type="SAM" id="MobiDB-lite"/>
    </source>
</evidence>
<sequence length="116" mass="12639">MASFSPDSPEFGRMQEEALSRLREMQRRSRAMVGDNQAKSGSAPLPGGALSGAEKTHAGDNKREPLSAGPLGFLRDILGDSFELDADRLLLLLIIFMLYKNGADIKLLIALGYIFI</sequence>
<dbReference type="Proteomes" id="UP000823960">
    <property type="component" value="Unassembled WGS sequence"/>
</dbReference>
<gene>
    <name evidence="2" type="ORF">IAD28_05935</name>
</gene>
<dbReference type="AlphaFoldDB" id="A0A9D1NRL5"/>
<organism evidence="2 3">
    <name type="scientific">Candidatus Faeciplasma avium</name>
    <dbReference type="NCBI Taxonomy" id="2840798"/>
    <lineage>
        <taxon>Bacteria</taxon>
        <taxon>Bacillati</taxon>
        <taxon>Bacillota</taxon>
        <taxon>Clostridia</taxon>
        <taxon>Eubacteriales</taxon>
        <taxon>Oscillospiraceae</taxon>
        <taxon>Oscillospiraceae incertae sedis</taxon>
        <taxon>Candidatus Faeciplasma</taxon>
    </lineage>
</organism>
<name>A0A9D1NRL5_9FIRM</name>
<feature type="region of interest" description="Disordered" evidence="1">
    <location>
        <begin position="25"/>
        <end position="68"/>
    </location>
</feature>
<evidence type="ECO:0000313" key="3">
    <source>
        <dbReference type="Proteomes" id="UP000823960"/>
    </source>
</evidence>
<evidence type="ECO:0000313" key="2">
    <source>
        <dbReference type="EMBL" id="HIV11212.1"/>
    </source>
</evidence>